<dbReference type="EC" id="2.2.1.2" evidence="8"/>
<dbReference type="AlphaFoldDB" id="A0A8H7BDT3"/>
<keyword evidence="10" id="KW-1133">Transmembrane helix</keyword>
<dbReference type="NCBIfam" id="TIGR00530">
    <property type="entry name" value="AGP_acyltrn"/>
    <property type="match status" value="1"/>
</dbReference>
<evidence type="ECO:0000256" key="8">
    <source>
        <dbReference type="RuleBase" id="RU000501"/>
    </source>
</evidence>
<dbReference type="GO" id="GO:0005975">
    <property type="term" value="P:carbohydrate metabolic process"/>
    <property type="evidence" value="ECO:0007669"/>
    <property type="project" value="InterPro"/>
</dbReference>
<dbReference type="Pfam" id="PF00106">
    <property type="entry name" value="adh_short"/>
    <property type="match status" value="1"/>
</dbReference>
<dbReference type="InterPro" id="IPR036291">
    <property type="entry name" value="NAD(P)-bd_dom_sf"/>
</dbReference>
<dbReference type="InterPro" id="IPR004730">
    <property type="entry name" value="Transaldolase_1"/>
</dbReference>
<dbReference type="GO" id="GO:0003841">
    <property type="term" value="F:1-acylglycerol-3-phosphate O-acyltransferase activity"/>
    <property type="evidence" value="ECO:0007669"/>
    <property type="project" value="UniProtKB-UniRule"/>
</dbReference>
<dbReference type="GO" id="GO:0009052">
    <property type="term" value="P:pentose-phosphate shunt, non-oxidative branch"/>
    <property type="evidence" value="ECO:0007669"/>
    <property type="project" value="TreeGrafter"/>
</dbReference>
<comment type="function">
    <text evidence="8">Catalyzes the rate-limiting step of the non-oxidative phase in the pentose phosphate pathway. Catalyzes the reversible conversion of sedheptulose-7-phosphate and D-glyceraldehyde 3-phosphate into erythrose-4-phosphate and beta-D-fructose 6-phosphate.</text>
</comment>
<gene>
    <name evidence="12" type="ORF">GT037_001638</name>
</gene>
<feature type="domain" description="Phospholipid/glycerol acyltransferase" evidence="11">
    <location>
        <begin position="337"/>
        <end position="454"/>
    </location>
</feature>
<evidence type="ECO:0000256" key="6">
    <source>
        <dbReference type="ARBA" id="ARBA00023270"/>
    </source>
</evidence>
<keyword evidence="10" id="KW-0472">Membrane</keyword>
<dbReference type="InterPro" id="IPR002347">
    <property type="entry name" value="SDR_fam"/>
</dbReference>
<dbReference type="EMBL" id="JAAABM010000002">
    <property type="protein sequence ID" value="KAF7679987.1"/>
    <property type="molecule type" value="Genomic_DNA"/>
</dbReference>
<feature type="transmembrane region" description="Helical" evidence="10">
    <location>
        <begin position="92"/>
        <end position="108"/>
    </location>
</feature>
<dbReference type="Gene3D" id="3.40.50.720">
    <property type="entry name" value="NAD(P)-binding Rossmann-like Domain"/>
    <property type="match status" value="1"/>
</dbReference>
<comment type="catalytic activity">
    <reaction evidence="7 8">
        <text>D-sedoheptulose 7-phosphate + D-glyceraldehyde 3-phosphate = D-erythrose 4-phosphate + beta-D-fructose 6-phosphate</text>
        <dbReference type="Rhea" id="RHEA:17053"/>
        <dbReference type="ChEBI" id="CHEBI:16897"/>
        <dbReference type="ChEBI" id="CHEBI:57483"/>
        <dbReference type="ChEBI" id="CHEBI:57634"/>
        <dbReference type="ChEBI" id="CHEBI:59776"/>
        <dbReference type="EC" id="2.2.1.2"/>
    </reaction>
</comment>
<keyword evidence="9" id="KW-0012">Acyltransferase</keyword>
<dbReference type="FunFam" id="3.20.20.70:FF:000088">
    <property type="entry name" value="Transaldolase"/>
    <property type="match status" value="1"/>
</dbReference>
<comment type="pathway">
    <text evidence="1 8">Carbohydrate degradation; pentose phosphate pathway; D-glyceraldehyde 3-phosphate and beta-D-fructose 6-phosphate from D-ribose 5-phosphate and D-xylulose 5-phosphate (non-oxidative stage): step 2/3.</text>
</comment>
<dbReference type="InterPro" id="IPR001585">
    <property type="entry name" value="TAL/FSA"/>
</dbReference>
<feature type="transmembrane region" description="Helical" evidence="10">
    <location>
        <begin position="120"/>
        <end position="146"/>
    </location>
</feature>
<dbReference type="InterPro" id="IPR002123">
    <property type="entry name" value="Plipid/glycerol_acylTrfase"/>
</dbReference>
<name>A0A8H7BDT3_9PLEO</name>
<dbReference type="SUPFAM" id="SSF51569">
    <property type="entry name" value="Aldolase"/>
    <property type="match status" value="1"/>
</dbReference>
<evidence type="ECO:0000256" key="9">
    <source>
        <dbReference type="RuleBase" id="RU361267"/>
    </source>
</evidence>
<dbReference type="InterPro" id="IPR013785">
    <property type="entry name" value="Aldolase_TIM"/>
</dbReference>
<feature type="transmembrane region" description="Helical" evidence="10">
    <location>
        <begin position="226"/>
        <end position="246"/>
    </location>
</feature>
<dbReference type="PRINTS" id="PR00081">
    <property type="entry name" value="GDHRDH"/>
</dbReference>
<dbReference type="NCBIfam" id="TIGR00874">
    <property type="entry name" value="talAB"/>
    <property type="match status" value="1"/>
</dbReference>
<keyword evidence="9" id="KW-1208">Phospholipid metabolism</keyword>
<dbReference type="GO" id="GO:0005737">
    <property type="term" value="C:cytoplasm"/>
    <property type="evidence" value="ECO:0007669"/>
    <property type="project" value="InterPro"/>
</dbReference>
<dbReference type="InterPro" id="IPR004552">
    <property type="entry name" value="AGP_acyltrans"/>
</dbReference>
<keyword evidence="13" id="KW-1185">Reference proteome</keyword>
<reference evidence="12" key="2">
    <citation type="submission" date="2020-08" db="EMBL/GenBank/DDBJ databases">
        <title>Draft Genome Sequence of Cumin Blight Pathogen Alternaria burnsii.</title>
        <authorList>
            <person name="Feng Z."/>
        </authorList>
    </citation>
    <scope>NUCLEOTIDE SEQUENCE</scope>
    <source>
        <strain evidence="12">CBS107.38</strain>
    </source>
</reference>
<dbReference type="PROSITE" id="PS01054">
    <property type="entry name" value="TRANSALDOLASE_1"/>
    <property type="match status" value="1"/>
</dbReference>
<comment type="catalytic activity">
    <reaction evidence="9">
        <text>a 1-acyl-sn-glycero-3-phosphate + an acyl-CoA = a 1,2-diacyl-sn-glycero-3-phosphate + CoA</text>
        <dbReference type="Rhea" id="RHEA:19709"/>
        <dbReference type="ChEBI" id="CHEBI:57287"/>
        <dbReference type="ChEBI" id="CHEBI:57970"/>
        <dbReference type="ChEBI" id="CHEBI:58342"/>
        <dbReference type="ChEBI" id="CHEBI:58608"/>
        <dbReference type="EC" id="2.3.1.51"/>
    </reaction>
</comment>
<dbReference type="GO" id="GO:0008654">
    <property type="term" value="P:phospholipid biosynthetic process"/>
    <property type="evidence" value="ECO:0007669"/>
    <property type="project" value="UniProtKB-KW"/>
</dbReference>
<keyword evidence="9" id="KW-0594">Phospholipid biosynthesis</keyword>
<dbReference type="SMART" id="SM00563">
    <property type="entry name" value="PlsC"/>
    <property type="match status" value="1"/>
</dbReference>
<keyword evidence="9" id="KW-0443">Lipid metabolism</keyword>
<evidence type="ECO:0000313" key="12">
    <source>
        <dbReference type="EMBL" id="KAF7679987.1"/>
    </source>
</evidence>
<dbReference type="PANTHER" id="PTHR10683">
    <property type="entry name" value="TRANSALDOLASE"/>
    <property type="match status" value="1"/>
</dbReference>
<dbReference type="PANTHER" id="PTHR10683:SF18">
    <property type="entry name" value="TRANSALDOLASE"/>
    <property type="match status" value="1"/>
</dbReference>
<organism evidence="12 13">
    <name type="scientific">Alternaria burnsii</name>
    <dbReference type="NCBI Taxonomy" id="1187904"/>
    <lineage>
        <taxon>Eukaryota</taxon>
        <taxon>Fungi</taxon>
        <taxon>Dikarya</taxon>
        <taxon>Ascomycota</taxon>
        <taxon>Pezizomycotina</taxon>
        <taxon>Dothideomycetes</taxon>
        <taxon>Pleosporomycetidae</taxon>
        <taxon>Pleosporales</taxon>
        <taxon>Pleosporineae</taxon>
        <taxon>Pleosporaceae</taxon>
        <taxon>Alternaria</taxon>
        <taxon>Alternaria sect. Alternaria</taxon>
    </lineage>
</organism>
<dbReference type="CDD" id="cd00957">
    <property type="entry name" value="Transaldolase_TalAB"/>
    <property type="match status" value="1"/>
</dbReference>
<reference evidence="12" key="1">
    <citation type="submission" date="2020-01" db="EMBL/GenBank/DDBJ databases">
        <authorList>
            <person name="Feng Z.H.Z."/>
        </authorList>
    </citation>
    <scope>NUCLEOTIDE SEQUENCE</scope>
    <source>
        <strain evidence="12">CBS107.38</strain>
    </source>
</reference>
<evidence type="ECO:0000256" key="5">
    <source>
        <dbReference type="ARBA" id="ARBA00023126"/>
    </source>
</evidence>
<comment type="similarity">
    <text evidence="2">Belongs to the transaldolase family. Type 1 subfamily.</text>
</comment>
<feature type="transmembrane region" description="Helical" evidence="10">
    <location>
        <begin position="28"/>
        <end position="54"/>
    </location>
</feature>
<comment type="domain">
    <text evidence="9">The HXXXXD motif is essential for acyltransferase activity and may constitute the binding site for the phosphate moiety of the glycerol-3-phosphate.</text>
</comment>
<dbReference type="CDD" id="cd07989">
    <property type="entry name" value="LPLAT_AGPAT-like"/>
    <property type="match status" value="1"/>
</dbReference>
<evidence type="ECO:0000256" key="4">
    <source>
        <dbReference type="ARBA" id="ARBA00022857"/>
    </source>
</evidence>
<evidence type="ECO:0000259" key="11">
    <source>
        <dbReference type="SMART" id="SM00563"/>
    </source>
</evidence>
<evidence type="ECO:0000256" key="10">
    <source>
        <dbReference type="SAM" id="Phobius"/>
    </source>
</evidence>
<keyword evidence="5 8" id="KW-0570">Pentose shunt</keyword>
<comment type="similarity">
    <text evidence="9">Belongs to the 1-acyl-sn-glycerol-3-phosphate acyltransferase family.</text>
</comment>
<dbReference type="GeneID" id="62199863"/>
<evidence type="ECO:0000256" key="7">
    <source>
        <dbReference type="ARBA" id="ARBA00048810"/>
    </source>
</evidence>
<keyword evidence="9" id="KW-0444">Lipid biosynthesis</keyword>
<dbReference type="Proteomes" id="UP000596902">
    <property type="component" value="Unassembled WGS sequence"/>
</dbReference>
<evidence type="ECO:0000256" key="2">
    <source>
        <dbReference type="ARBA" id="ARBA00008012"/>
    </source>
</evidence>
<dbReference type="Gene3D" id="3.20.20.70">
    <property type="entry name" value="Aldolase class I"/>
    <property type="match status" value="1"/>
</dbReference>
<keyword evidence="4" id="KW-0521">NADP</keyword>
<dbReference type="UniPathway" id="UPA00115">
    <property type="reaction ID" value="UER00414"/>
</dbReference>
<proteinExistence type="inferred from homology"/>
<keyword evidence="6" id="KW-0704">Schiff base</keyword>
<dbReference type="EC" id="2.3.1.51" evidence="9"/>
<accession>A0A8H7BDT3</accession>
<feature type="transmembrane region" description="Helical" evidence="10">
    <location>
        <begin position="258"/>
        <end position="280"/>
    </location>
</feature>
<dbReference type="Pfam" id="PF00923">
    <property type="entry name" value="TAL_FSA"/>
    <property type="match status" value="1"/>
</dbReference>
<keyword evidence="3 8" id="KW-0808">Transferase</keyword>
<dbReference type="PROSITE" id="PS00958">
    <property type="entry name" value="TRANSALDOLASE_2"/>
    <property type="match status" value="1"/>
</dbReference>
<dbReference type="RefSeq" id="XP_038789977.1">
    <property type="nucleotide sequence ID" value="XM_038926685.1"/>
</dbReference>
<comment type="caution">
    <text evidence="12">The sequence shown here is derived from an EMBL/GenBank/DDBJ whole genome shotgun (WGS) entry which is preliminary data.</text>
</comment>
<dbReference type="GO" id="GO:0004801">
    <property type="term" value="F:transaldolase activity"/>
    <property type="evidence" value="ECO:0007669"/>
    <property type="project" value="UniProtKB-EC"/>
</dbReference>
<dbReference type="PROSITE" id="PS00061">
    <property type="entry name" value="ADH_SHORT"/>
    <property type="match status" value="1"/>
</dbReference>
<dbReference type="GO" id="GO:0016020">
    <property type="term" value="C:membrane"/>
    <property type="evidence" value="ECO:0007669"/>
    <property type="project" value="InterPro"/>
</dbReference>
<dbReference type="InterPro" id="IPR018225">
    <property type="entry name" value="Transaldolase_AS"/>
</dbReference>
<dbReference type="SUPFAM" id="SSF51735">
    <property type="entry name" value="NAD(P)-binding Rossmann-fold domains"/>
    <property type="match status" value="1"/>
</dbReference>
<dbReference type="FunFam" id="3.40.50.720:FF:000643">
    <property type="entry name" value="Short chain dehydrogenase/reductase family oxidoreductase, putative"/>
    <property type="match status" value="1"/>
</dbReference>
<protein>
    <recommendedName>
        <fullName evidence="8 9">Multifunctional fusion protein</fullName>
    </recommendedName>
    <domain>
        <recommendedName>
            <fullName evidence="8">Transaldolase</fullName>
            <ecNumber evidence="8">2.2.1.2</ecNumber>
        </recommendedName>
    </domain>
    <domain>
        <recommendedName>
            <fullName evidence="9">1-acyl-sn-glycerol-3-phosphate acyltransferase</fullName>
            <ecNumber evidence="9">2.3.1.51</ecNumber>
        </recommendedName>
    </domain>
</protein>
<evidence type="ECO:0000313" key="13">
    <source>
        <dbReference type="Proteomes" id="UP000596902"/>
    </source>
</evidence>
<evidence type="ECO:0000256" key="1">
    <source>
        <dbReference type="ARBA" id="ARBA00004857"/>
    </source>
</evidence>
<dbReference type="InterPro" id="IPR020904">
    <property type="entry name" value="Sc_DH/Rdtase_CS"/>
</dbReference>
<keyword evidence="10" id="KW-0812">Transmembrane</keyword>
<dbReference type="Pfam" id="PF01553">
    <property type="entry name" value="Acyltransferase"/>
    <property type="match status" value="1"/>
</dbReference>
<evidence type="ECO:0000256" key="3">
    <source>
        <dbReference type="ARBA" id="ARBA00022679"/>
    </source>
</evidence>
<sequence>MGIFQQSSRAAPTSQVSVARQHGIHWPLFASSALLCALSIVVFSLVSSMVAWLLDQKHHVHIYQVDWPGNPTQINVEPKNLWTDQGHESNGLAVYGFFLSIFGMLTAWRMRKAGQAPRSLTALTTLLLIGTMFSLSAFIFVFVVTYQTTGQRIREPITINAVGLNYPAEKWTPETWFRAMLDLPLADGAQHSQIKRRTHEHNCTYTCTFTYARLLLLSLSRTRGYAMGWLTYLAMPAVLVIAMRLLSLVLPAKPAQLVSYYAFAISSFTLMLSCALYGTLVAIPLRMVGYGGLIQWTVARAFKWCMWLGTGVTFRVTGSMKKEGGLSGEDALKDRPAVFVGNHQTELDVLMLGCMFPKYTSVTAKKSLKFVPLLGWFMALSKTVFIDRANRTSSRAAFDTAAHTMKTTRQNVFIFPEGTRSYASKPDLLPFKKGAFHLAVQAQVPIVPVVCGNYYHVLDVKGKRFSPGVVDVTVLPPIQTKGLTAEHVDGLVKKTRDAMMDELIRLSHVSGAGSGINFSFAALLLSHGCSVLIADLSLRPEAEKLVQEYSTKEQDKPRAVFQKTDVTDWPQLKRMFEVGVQEFGKIDIVCPGAGVYEPHWSNFWHPPGVTGSASRDQVGGGRYASIDINITHPIRTTQLAISHFLNPPPGVEKVSAQNPKRVVIISSIAGQNPNLHAPIYTAAKHAMNGFVRSLGTLEAEMGIRVNGVAPGVIKTPLWTEHPEKMTFIDETKDAWATPEEVAEAMLRLLEETELGGGKILEVGAKQTRLVEAFNDPGPSGAGHTVSNLQEQYSEVYGWLQQDGWGGGIGKSKLHLHSSLHSPSTHIYPPTMPSSLDQLKASGTTVVADSGDFATIKKYQPQDATTNPSLILAASKKPEYEKLIDAAVAYGKKNGTDLENQVDTTLDNLLVQFGKEILQIVPGKVSTEVDARFSFSTEQSVNKALHIIDLYKEIGIDKERVLIKLASTWEGIKAAEILQSKHGVNCNLTLMFSQVQAIAAAEAGAYLISPFVGRILDWYKAAHKKEYTKEEDPGVKSVVQIFNYYKKHGYKTIVMGASFRSVGEVTELAGCDYLTIAPNLLEELYNSQDDVPKKLVAEDASKLDLEKKTFINDEAEFRFYFNEDQMAVEKLREGISKFAADAITLKDILRKKIQAA</sequence>
<dbReference type="SUPFAM" id="SSF69593">
    <property type="entry name" value="Glycerol-3-phosphate (1)-acyltransferase"/>
    <property type="match status" value="1"/>
</dbReference>